<name>A0ABV6MWA0_9PSEU</name>
<organism evidence="3 4">
    <name type="scientific">Kutzneria chonburiensis</name>
    <dbReference type="NCBI Taxonomy" id="1483604"/>
    <lineage>
        <taxon>Bacteria</taxon>
        <taxon>Bacillati</taxon>
        <taxon>Actinomycetota</taxon>
        <taxon>Actinomycetes</taxon>
        <taxon>Pseudonocardiales</taxon>
        <taxon>Pseudonocardiaceae</taxon>
        <taxon>Kutzneria</taxon>
    </lineage>
</organism>
<keyword evidence="4" id="KW-1185">Reference proteome</keyword>
<dbReference type="InterPro" id="IPR014729">
    <property type="entry name" value="Rossmann-like_a/b/a_fold"/>
</dbReference>
<proteinExistence type="inferred from homology"/>
<comment type="similarity">
    <text evidence="1">Belongs to the universal stress protein A family.</text>
</comment>
<gene>
    <name evidence="3" type="ORF">ACFFH7_23160</name>
</gene>
<dbReference type="PANTHER" id="PTHR46268:SF6">
    <property type="entry name" value="UNIVERSAL STRESS PROTEIN UP12"/>
    <property type="match status" value="1"/>
</dbReference>
<dbReference type="RefSeq" id="WP_273935913.1">
    <property type="nucleotide sequence ID" value="NZ_CP097263.1"/>
</dbReference>
<evidence type="ECO:0000313" key="4">
    <source>
        <dbReference type="Proteomes" id="UP001589810"/>
    </source>
</evidence>
<dbReference type="Pfam" id="PF00582">
    <property type="entry name" value="Usp"/>
    <property type="match status" value="1"/>
</dbReference>
<sequence>MPEDAAVPGFEIGKDGVGSIVVGVDGSPPAVHAAAWAAGLARRERARLVLVYVEPLASAAYWTSIGMINAAEAANDFVAELRTEAGQYLTQYGIEWDLLHHRGDPATALEQIAEELRADCIVVGRSQRGGHLLGSVPKTLVTRAQRPVVVVP</sequence>
<dbReference type="CDD" id="cd00293">
    <property type="entry name" value="USP-like"/>
    <property type="match status" value="1"/>
</dbReference>
<evidence type="ECO:0000313" key="3">
    <source>
        <dbReference type="EMBL" id="MFC0544424.1"/>
    </source>
</evidence>
<dbReference type="SUPFAM" id="SSF52402">
    <property type="entry name" value="Adenine nucleotide alpha hydrolases-like"/>
    <property type="match status" value="1"/>
</dbReference>
<dbReference type="InterPro" id="IPR006015">
    <property type="entry name" value="Universal_stress_UspA"/>
</dbReference>
<dbReference type="PRINTS" id="PR01438">
    <property type="entry name" value="UNVRSLSTRESS"/>
</dbReference>
<dbReference type="Gene3D" id="3.40.50.620">
    <property type="entry name" value="HUPs"/>
    <property type="match status" value="1"/>
</dbReference>
<evidence type="ECO:0000259" key="2">
    <source>
        <dbReference type="Pfam" id="PF00582"/>
    </source>
</evidence>
<dbReference type="PANTHER" id="PTHR46268">
    <property type="entry name" value="STRESS RESPONSE PROTEIN NHAX"/>
    <property type="match status" value="1"/>
</dbReference>
<dbReference type="EMBL" id="JBHLUD010000007">
    <property type="protein sequence ID" value="MFC0544424.1"/>
    <property type="molecule type" value="Genomic_DNA"/>
</dbReference>
<protein>
    <submittedName>
        <fullName evidence="3">Universal stress protein</fullName>
    </submittedName>
</protein>
<feature type="domain" description="UspA" evidence="2">
    <location>
        <begin position="19"/>
        <end position="152"/>
    </location>
</feature>
<dbReference type="Proteomes" id="UP001589810">
    <property type="component" value="Unassembled WGS sequence"/>
</dbReference>
<reference evidence="3 4" key="1">
    <citation type="submission" date="2024-09" db="EMBL/GenBank/DDBJ databases">
        <authorList>
            <person name="Sun Q."/>
            <person name="Mori K."/>
        </authorList>
    </citation>
    <scope>NUCLEOTIDE SEQUENCE [LARGE SCALE GENOMIC DNA]</scope>
    <source>
        <strain evidence="3 4">TBRC 1432</strain>
    </source>
</reference>
<dbReference type="InterPro" id="IPR006016">
    <property type="entry name" value="UspA"/>
</dbReference>
<comment type="caution">
    <text evidence="3">The sequence shown here is derived from an EMBL/GenBank/DDBJ whole genome shotgun (WGS) entry which is preliminary data.</text>
</comment>
<accession>A0ABV6MWA0</accession>
<evidence type="ECO:0000256" key="1">
    <source>
        <dbReference type="ARBA" id="ARBA00008791"/>
    </source>
</evidence>